<organism evidence="1 2">
    <name type="scientific">Hymenobacter tibetensis</name>
    <dbReference type="NCBI Taxonomy" id="497967"/>
    <lineage>
        <taxon>Bacteria</taxon>
        <taxon>Pseudomonadati</taxon>
        <taxon>Bacteroidota</taxon>
        <taxon>Cytophagia</taxon>
        <taxon>Cytophagales</taxon>
        <taxon>Hymenobacteraceae</taxon>
        <taxon>Hymenobacter</taxon>
    </lineage>
</organism>
<reference evidence="1 2" key="1">
    <citation type="submission" date="2022-03" db="EMBL/GenBank/DDBJ databases">
        <title>Hymenobactersp. isolated from the air.</title>
        <authorList>
            <person name="Won M."/>
            <person name="Kwon S.-W."/>
        </authorList>
    </citation>
    <scope>NUCLEOTIDE SEQUENCE [LARGE SCALE GENOMIC DNA]</scope>
    <source>
        <strain evidence="1 2">KACC 21982</strain>
    </source>
</reference>
<proteinExistence type="predicted"/>
<evidence type="ECO:0000313" key="1">
    <source>
        <dbReference type="EMBL" id="UOG75757.1"/>
    </source>
</evidence>
<dbReference type="Pfam" id="PF14054">
    <property type="entry name" value="DUF4249"/>
    <property type="match status" value="1"/>
</dbReference>
<dbReference type="InterPro" id="IPR025345">
    <property type="entry name" value="DUF4249"/>
</dbReference>
<dbReference type="EMBL" id="CP094669">
    <property type="protein sequence ID" value="UOG75757.1"/>
    <property type="molecule type" value="Genomic_DNA"/>
</dbReference>
<keyword evidence="2" id="KW-1185">Reference proteome</keyword>
<protein>
    <submittedName>
        <fullName evidence="1">DUF4249 domain-containing protein</fullName>
    </submittedName>
</protein>
<sequence length="332" mass="36375">MKQVPILCLLGALVFSSCETIVEVDTPPHTPRLALTYTLSNQAPTAEYQKFFTGRELFVSVSQGVLEVKQPAGRGDASVELINEAGQTVEQFRSKARQGHNYTTGRPDSVYGYYVPVRGFVGEPGRTYTLRAAVPGIEAVEATLTMPTRATIETGSYVSSTPPSPFIRGTAGRLTCSILDNVATTDYYIAHARVLDRNGTYWGYIRLDYNSNNGNNSEINLNRFQLSEGSNLYSQSPFSDAGGNGQRLNLSNDILMQYDGSYGPGGTYPEPGFIEVIVGTITPDTYRFYQSLNRYYDTDGNPFAEPAPLFSNMRPGYGLFGGATDATYRIPL</sequence>
<accession>A0ABY4D094</accession>
<dbReference type="PROSITE" id="PS51257">
    <property type="entry name" value="PROKAR_LIPOPROTEIN"/>
    <property type="match status" value="1"/>
</dbReference>
<gene>
    <name evidence="1" type="ORF">MTX78_03975</name>
</gene>
<evidence type="ECO:0000313" key="2">
    <source>
        <dbReference type="Proteomes" id="UP000831113"/>
    </source>
</evidence>
<dbReference type="RefSeq" id="WP_243800112.1">
    <property type="nucleotide sequence ID" value="NZ_CP094669.1"/>
</dbReference>
<name>A0ABY4D094_9BACT</name>
<dbReference type="Proteomes" id="UP000831113">
    <property type="component" value="Chromosome"/>
</dbReference>